<evidence type="ECO:0000313" key="2">
    <source>
        <dbReference type="EMBL" id="CAH9106292.1"/>
    </source>
</evidence>
<protein>
    <recommendedName>
        <fullName evidence="1">Retrovirus-related Pol polyprotein from transposon TNT 1-94-like beta-barrel domain-containing protein</fullName>
    </recommendedName>
</protein>
<dbReference type="InterPro" id="IPR054722">
    <property type="entry name" value="PolX-like_BBD"/>
</dbReference>
<evidence type="ECO:0000259" key="1">
    <source>
        <dbReference type="Pfam" id="PF22936"/>
    </source>
</evidence>
<keyword evidence="3" id="KW-1185">Reference proteome</keyword>
<feature type="domain" description="Retrovirus-related Pol polyprotein from transposon TNT 1-94-like beta-barrel" evidence="1">
    <location>
        <begin position="86"/>
        <end position="141"/>
    </location>
</feature>
<proteinExistence type="predicted"/>
<feature type="non-terminal residue" evidence="2">
    <location>
        <position position="150"/>
    </location>
</feature>
<evidence type="ECO:0000313" key="3">
    <source>
        <dbReference type="Proteomes" id="UP001152523"/>
    </source>
</evidence>
<reference evidence="2" key="1">
    <citation type="submission" date="2022-07" db="EMBL/GenBank/DDBJ databases">
        <authorList>
            <person name="Macas J."/>
            <person name="Novak P."/>
            <person name="Neumann P."/>
        </authorList>
    </citation>
    <scope>NUCLEOTIDE SEQUENCE</scope>
</reference>
<comment type="caution">
    <text evidence="2">The sequence shown here is derived from an EMBL/GenBank/DDBJ whole genome shotgun (WGS) entry which is preliminary data.</text>
</comment>
<sequence length="150" mass="17242">MQTLASVSRISKDISYRVSKKMKFKEAANSEPQRKHHKETKEKTKESGCFFCKGTNHKKRNCTKYHAWRAKKGQGCLSCRKPIDGERYIYVGDGKRVEVEAIGVFRLLLKTGFYLDLKETFIVPSFRRNLISISALDKIGYSCSFGNSQF</sequence>
<dbReference type="Proteomes" id="UP001152523">
    <property type="component" value="Unassembled WGS sequence"/>
</dbReference>
<dbReference type="Pfam" id="PF22936">
    <property type="entry name" value="Pol_BBD"/>
    <property type="match status" value="1"/>
</dbReference>
<gene>
    <name evidence="2" type="ORF">CEPIT_LOCUS17511</name>
</gene>
<name>A0AAV0DNW1_9ASTE</name>
<organism evidence="2 3">
    <name type="scientific">Cuscuta epithymum</name>
    <dbReference type="NCBI Taxonomy" id="186058"/>
    <lineage>
        <taxon>Eukaryota</taxon>
        <taxon>Viridiplantae</taxon>
        <taxon>Streptophyta</taxon>
        <taxon>Embryophyta</taxon>
        <taxon>Tracheophyta</taxon>
        <taxon>Spermatophyta</taxon>
        <taxon>Magnoliopsida</taxon>
        <taxon>eudicotyledons</taxon>
        <taxon>Gunneridae</taxon>
        <taxon>Pentapetalae</taxon>
        <taxon>asterids</taxon>
        <taxon>lamiids</taxon>
        <taxon>Solanales</taxon>
        <taxon>Convolvulaceae</taxon>
        <taxon>Cuscuteae</taxon>
        <taxon>Cuscuta</taxon>
        <taxon>Cuscuta subgen. Cuscuta</taxon>
    </lineage>
</organism>
<dbReference type="EMBL" id="CAMAPF010000135">
    <property type="protein sequence ID" value="CAH9106292.1"/>
    <property type="molecule type" value="Genomic_DNA"/>
</dbReference>
<dbReference type="AlphaFoldDB" id="A0AAV0DNW1"/>
<accession>A0AAV0DNW1</accession>